<name>A0ABQ2Q9K7_9GAMM</name>
<dbReference type="EMBL" id="BMQV01000039">
    <property type="protein sequence ID" value="GGP63278.1"/>
    <property type="molecule type" value="Genomic_DNA"/>
</dbReference>
<evidence type="ECO:0000256" key="1">
    <source>
        <dbReference type="SAM" id="Phobius"/>
    </source>
</evidence>
<evidence type="ECO:0000313" key="4">
    <source>
        <dbReference type="Proteomes" id="UP000654367"/>
    </source>
</evidence>
<dbReference type="PANTHER" id="PTHR43283">
    <property type="entry name" value="BETA-LACTAMASE-RELATED"/>
    <property type="match status" value="1"/>
</dbReference>
<keyword evidence="1" id="KW-0472">Membrane</keyword>
<dbReference type="InterPro" id="IPR050789">
    <property type="entry name" value="Diverse_Enzym_Activities"/>
</dbReference>
<sequence length="397" mass="44551">MSTLSKYIKGTVLAIVSIAVIVVALNWQSANRLYSVISLFDEALIVNNFSHMKDVFFNKKIVKQGNPYTFNKAPKPLPASFIYRDQVTNSDAFLARRATTALLVIKDDQITFEQYYLGTQSDDKRISWSMAKSFVSILFGMQVDAGNINIDKTVGFYLPELANSGYGNVKVKHVLQMSSGVKWNEDYHDFFSDINKMGRVLAIGGSLDQMTSELVNESAPGEAFHYVSMDTHVISMILRHVSGKSLVELIQQNLWNTIGMESDAFWLTDSQGAEFALGGLNLTTRDYARFGRLLLNNGEFNGKQIVSADWIKAATTPQADYLKPQTDKLGYGYQIWLPPQAQQGEFFCVGVYGQYIYVNQQHNVVIVKNSADLGFQDELISKHETIAFFREIVASLQ</sequence>
<feature type="transmembrane region" description="Helical" evidence="1">
    <location>
        <begin position="7"/>
        <end position="27"/>
    </location>
</feature>
<accession>A0ABQ2Q9K7</accession>
<dbReference type="InterPro" id="IPR001466">
    <property type="entry name" value="Beta-lactam-related"/>
</dbReference>
<keyword evidence="1" id="KW-1133">Transmembrane helix</keyword>
<comment type="caution">
    <text evidence="3">The sequence shown here is derived from an EMBL/GenBank/DDBJ whole genome shotgun (WGS) entry which is preliminary data.</text>
</comment>
<protein>
    <recommendedName>
        <fullName evidence="2">Beta-lactamase-related domain-containing protein</fullName>
    </recommendedName>
</protein>
<evidence type="ECO:0000313" key="3">
    <source>
        <dbReference type="EMBL" id="GGP63278.1"/>
    </source>
</evidence>
<proteinExistence type="predicted"/>
<dbReference type="InterPro" id="IPR012338">
    <property type="entry name" value="Beta-lactam/transpept-like"/>
</dbReference>
<keyword evidence="4" id="KW-1185">Reference proteome</keyword>
<dbReference type="Gene3D" id="3.40.710.10">
    <property type="entry name" value="DD-peptidase/beta-lactamase superfamily"/>
    <property type="match status" value="1"/>
</dbReference>
<dbReference type="PANTHER" id="PTHR43283:SF14">
    <property type="entry name" value="BLL8153 PROTEIN"/>
    <property type="match status" value="1"/>
</dbReference>
<evidence type="ECO:0000259" key="2">
    <source>
        <dbReference type="Pfam" id="PF00144"/>
    </source>
</evidence>
<dbReference type="SUPFAM" id="SSF56601">
    <property type="entry name" value="beta-lactamase/transpeptidase-like"/>
    <property type="match status" value="1"/>
</dbReference>
<gene>
    <name evidence="3" type="ORF">GCM10009409_31240</name>
</gene>
<reference evidence="4" key="1">
    <citation type="journal article" date="2019" name="Int. J. Syst. Evol. Microbiol.">
        <title>The Global Catalogue of Microorganisms (GCM) 10K type strain sequencing project: providing services to taxonomists for standard genome sequencing and annotation.</title>
        <authorList>
            <consortium name="The Broad Institute Genomics Platform"/>
            <consortium name="The Broad Institute Genome Sequencing Center for Infectious Disease"/>
            <person name="Wu L."/>
            <person name="Ma J."/>
        </authorList>
    </citation>
    <scope>NUCLEOTIDE SEQUENCE [LARGE SCALE GENOMIC DNA]</scope>
    <source>
        <strain evidence="4">JCM 32304</strain>
    </source>
</reference>
<feature type="domain" description="Beta-lactamase-related" evidence="2">
    <location>
        <begin position="95"/>
        <end position="374"/>
    </location>
</feature>
<dbReference type="Pfam" id="PF00144">
    <property type="entry name" value="Beta-lactamase"/>
    <property type="match status" value="1"/>
</dbReference>
<dbReference type="RefSeq" id="WP_188922048.1">
    <property type="nucleotide sequence ID" value="NZ_BMQV01000039.1"/>
</dbReference>
<organism evidence="3 4">
    <name type="scientific">Shewanella saliphila</name>
    <dbReference type="NCBI Taxonomy" id="2282698"/>
    <lineage>
        <taxon>Bacteria</taxon>
        <taxon>Pseudomonadati</taxon>
        <taxon>Pseudomonadota</taxon>
        <taxon>Gammaproteobacteria</taxon>
        <taxon>Alteromonadales</taxon>
        <taxon>Shewanellaceae</taxon>
        <taxon>Shewanella</taxon>
    </lineage>
</organism>
<keyword evidence="1" id="KW-0812">Transmembrane</keyword>
<dbReference type="Proteomes" id="UP000654367">
    <property type="component" value="Unassembled WGS sequence"/>
</dbReference>